<proteinExistence type="predicted"/>
<dbReference type="Proteomes" id="UP001189429">
    <property type="component" value="Unassembled WGS sequence"/>
</dbReference>
<feature type="non-terminal residue" evidence="1">
    <location>
        <position position="278"/>
    </location>
</feature>
<accession>A0ABN9VR78</accession>
<sequence length="278" mass="29931">MVELYALIDDGIRAMSLRVTSAVGPALAKAVLRGELLANAKERGEARKSGAGRVRRYAVPLVRHVFYRLIKACMSESTAGALLLRLMQARAAKFPERPRVFDLQGVQCKVCTWIMALGGGHWFRQWRGTATVVCATISPLLMCEDAAVRRITLDTLKAWAPVITLGGYTGVAAVNVAQLMGENWPRQAVEAAKITCPDDAVVAGSGQQKRRILLNAVGVADLLLNMGNRGELKKVKGYCAQVLGGTREAPLRRSGSAGILPFVLDLVRAASVNLTVPK</sequence>
<protein>
    <submittedName>
        <fullName evidence="1">Uncharacterized protein</fullName>
    </submittedName>
</protein>
<reference evidence="1" key="1">
    <citation type="submission" date="2023-10" db="EMBL/GenBank/DDBJ databases">
        <authorList>
            <person name="Chen Y."/>
            <person name="Shah S."/>
            <person name="Dougan E. K."/>
            <person name="Thang M."/>
            <person name="Chan C."/>
        </authorList>
    </citation>
    <scope>NUCLEOTIDE SEQUENCE [LARGE SCALE GENOMIC DNA]</scope>
</reference>
<evidence type="ECO:0000313" key="1">
    <source>
        <dbReference type="EMBL" id="CAK0875979.1"/>
    </source>
</evidence>
<dbReference type="EMBL" id="CAUYUJ010017582">
    <property type="protein sequence ID" value="CAK0875979.1"/>
    <property type="molecule type" value="Genomic_DNA"/>
</dbReference>
<keyword evidence="2" id="KW-1185">Reference proteome</keyword>
<gene>
    <name evidence="1" type="ORF">PCOR1329_LOCUS60515</name>
</gene>
<organism evidence="1 2">
    <name type="scientific">Prorocentrum cordatum</name>
    <dbReference type="NCBI Taxonomy" id="2364126"/>
    <lineage>
        <taxon>Eukaryota</taxon>
        <taxon>Sar</taxon>
        <taxon>Alveolata</taxon>
        <taxon>Dinophyceae</taxon>
        <taxon>Prorocentrales</taxon>
        <taxon>Prorocentraceae</taxon>
        <taxon>Prorocentrum</taxon>
    </lineage>
</organism>
<evidence type="ECO:0000313" key="2">
    <source>
        <dbReference type="Proteomes" id="UP001189429"/>
    </source>
</evidence>
<comment type="caution">
    <text evidence="1">The sequence shown here is derived from an EMBL/GenBank/DDBJ whole genome shotgun (WGS) entry which is preliminary data.</text>
</comment>
<name>A0ABN9VR78_9DINO</name>